<protein>
    <submittedName>
        <fullName evidence="1">Uncharacterized protein</fullName>
    </submittedName>
</protein>
<reference evidence="1" key="1">
    <citation type="journal article" date="2014" name="Front. Microbiol.">
        <title>High frequency of phylogenetically diverse reductive dehalogenase-homologous genes in deep subseafloor sedimentary metagenomes.</title>
        <authorList>
            <person name="Kawai M."/>
            <person name="Futagami T."/>
            <person name="Toyoda A."/>
            <person name="Takaki Y."/>
            <person name="Nishi S."/>
            <person name="Hori S."/>
            <person name="Arai W."/>
            <person name="Tsubouchi T."/>
            <person name="Morono Y."/>
            <person name="Uchiyama I."/>
            <person name="Ito T."/>
            <person name="Fujiyama A."/>
            <person name="Inagaki F."/>
            <person name="Takami H."/>
        </authorList>
    </citation>
    <scope>NUCLEOTIDE SEQUENCE</scope>
    <source>
        <strain evidence="1">Expedition CK06-06</strain>
    </source>
</reference>
<comment type="caution">
    <text evidence="1">The sequence shown here is derived from an EMBL/GenBank/DDBJ whole genome shotgun (WGS) entry which is preliminary data.</text>
</comment>
<dbReference type="EMBL" id="BART01040817">
    <property type="protein sequence ID" value="GAH20913.1"/>
    <property type="molecule type" value="Genomic_DNA"/>
</dbReference>
<organism evidence="1">
    <name type="scientific">marine sediment metagenome</name>
    <dbReference type="NCBI Taxonomy" id="412755"/>
    <lineage>
        <taxon>unclassified sequences</taxon>
        <taxon>metagenomes</taxon>
        <taxon>ecological metagenomes</taxon>
    </lineage>
</organism>
<dbReference type="AlphaFoldDB" id="X1FJE9"/>
<name>X1FJE9_9ZZZZ</name>
<accession>X1FJE9</accession>
<feature type="non-terminal residue" evidence="1">
    <location>
        <position position="1"/>
    </location>
</feature>
<gene>
    <name evidence="1" type="ORF">S01H4_66163</name>
</gene>
<proteinExistence type="predicted"/>
<sequence>RPEFALETKKFFHHISKIFMVLKKIKFNKII</sequence>
<evidence type="ECO:0000313" key="1">
    <source>
        <dbReference type="EMBL" id="GAH20913.1"/>
    </source>
</evidence>